<sequence>MEAVSAYSLTTLAWLSAQAIPLIIWPSFISTLISTDSSHYHPARLHDIEKYFARSLGLSQLTLGLILLILSGALPLSDSSTTEEISPYATATILITTIYHSSAAFYSYARYTQSDHLAYQLGCFGSSTLAAFGLYVLLFAGDTKRVSKRTGADKNTSGWPFKNSEAEKKKGKKRI</sequence>
<dbReference type="AlphaFoldDB" id="A0AAN7BXY5"/>
<feature type="region of interest" description="Disordered" evidence="1">
    <location>
        <begin position="148"/>
        <end position="175"/>
    </location>
</feature>
<keyword evidence="2" id="KW-1133">Transmembrane helix</keyword>
<keyword evidence="4" id="KW-1185">Reference proteome</keyword>
<reference evidence="3" key="1">
    <citation type="journal article" date="2023" name="Mol. Phylogenet. Evol.">
        <title>Genome-scale phylogeny and comparative genomics of the fungal order Sordariales.</title>
        <authorList>
            <person name="Hensen N."/>
            <person name="Bonometti L."/>
            <person name="Westerberg I."/>
            <person name="Brannstrom I.O."/>
            <person name="Guillou S."/>
            <person name="Cros-Aarteil S."/>
            <person name="Calhoun S."/>
            <person name="Haridas S."/>
            <person name="Kuo A."/>
            <person name="Mondo S."/>
            <person name="Pangilinan J."/>
            <person name="Riley R."/>
            <person name="LaButti K."/>
            <person name="Andreopoulos B."/>
            <person name="Lipzen A."/>
            <person name="Chen C."/>
            <person name="Yan M."/>
            <person name="Daum C."/>
            <person name="Ng V."/>
            <person name="Clum A."/>
            <person name="Steindorff A."/>
            <person name="Ohm R.A."/>
            <person name="Martin F."/>
            <person name="Silar P."/>
            <person name="Natvig D.O."/>
            <person name="Lalanne C."/>
            <person name="Gautier V."/>
            <person name="Ament-Velasquez S.L."/>
            <person name="Kruys A."/>
            <person name="Hutchinson M.I."/>
            <person name="Powell A.J."/>
            <person name="Barry K."/>
            <person name="Miller A.N."/>
            <person name="Grigoriev I.V."/>
            <person name="Debuchy R."/>
            <person name="Gladieux P."/>
            <person name="Hiltunen Thoren M."/>
            <person name="Johannesson H."/>
        </authorList>
    </citation>
    <scope>NUCLEOTIDE SEQUENCE</scope>
    <source>
        <strain evidence="3">CBS 990.96</strain>
    </source>
</reference>
<comment type="caution">
    <text evidence="3">The sequence shown here is derived from an EMBL/GenBank/DDBJ whole genome shotgun (WGS) entry which is preliminary data.</text>
</comment>
<keyword evidence="2" id="KW-0812">Transmembrane</keyword>
<proteinExistence type="predicted"/>
<feature type="transmembrane region" description="Helical" evidence="2">
    <location>
        <begin position="117"/>
        <end position="140"/>
    </location>
</feature>
<feature type="transmembrane region" description="Helical" evidence="2">
    <location>
        <begin position="51"/>
        <end position="76"/>
    </location>
</feature>
<organism evidence="3 4">
    <name type="scientific">Podospora fimiseda</name>
    <dbReference type="NCBI Taxonomy" id="252190"/>
    <lineage>
        <taxon>Eukaryota</taxon>
        <taxon>Fungi</taxon>
        <taxon>Dikarya</taxon>
        <taxon>Ascomycota</taxon>
        <taxon>Pezizomycotina</taxon>
        <taxon>Sordariomycetes</taxon>
        <taxon>Sordariomycetidae</taxon>
        <taxon>Sordariales</taxon>
        <taxon>Podosporaceae</taxon>
        <taxon>Podospora</taxon>
    </lineage>
</organism>
<gene>
    <name evidence="3" type="ORF">QBC38DRAFT_465343</name>
</gene>
<protein>
    <submittedName>
        <fullName evidence="3">Uncharacterized protein</fullName>
    </submittedName>
</protein>
<dbReference type="EMBL" id="MU865291">
    <property type="protein sequence ID" value="KAK4231703.1"/>
    <property type="molecule type" value="Genomic_DNA"/>
</dbReference>
<dbReference type="PANTHER" id="PTHR39605:SF1">
    <property type="entry name" value="MAJOR FACILITATOR SUPERFAMILY (MFS) PROFILE DOMAIN-CONTAINING PROTEIN"/>
    <property type="match status" value="1"/>
</dbReference>
<dbReference type="Proteomes" id="UP001301958">
    <property type="component" value="Unassembled WGS sequence"/>
</dbReference>
<reference evidence="3" key="2">
    <citation type="submission" date="2023-05" db="EMBL/GenBank/DDBJ databases">
        <authorList>
            <consortium name="Lawrence Berkeley National Laboratory"/>
            <person name="Steindorff A."/>
            <person name="Hensen N."/>
            <person name="Bonometti L."/>
            <person name="Westerberg I."/>
            <person name="Brannstrom I.O."/>
            <person name="Guillou S."/>
            <person name="Cros-Aarteil S."/>
            <person name="Calhoun S."/>
            <person name="Haridas S."/>
            <person name="Kuo A."/>
            <person name="Mondo S."/>
            <person name="Pangilinan J."/>
            <person name="Riley R."/>
            <person name="Labutti K."/>
            <person name="Andreopoulos B."/>
            <person name="Lipzen A."/>
            <person name="Chen C."/>
            <person name="Yanf M."/>
            <person name="Daum C."/>
            <person name="Ng V."/>
            <person name="Clum A."/>
            <person name="Ohm R."/>
            <person name="Martin F."/>
            <person name="Silar P."/>
            <person name="Natvig D."/>
            <person name="Lalanne C."/>
            <person name="Gautier V."/>
            <person name="Ament-Velasquez S.L."/>
            <person name="Kruys A."/>
            <person name="Hutchinson M.I."/>
            <person name="Powell A.J."/>
            <person name="Barry K."/>
            <person name="Miller A.N."/>
            <person name="Grigoriev I.V."/>
            <person name="Debuchy R."/>
            <person name="Gladieux P."/>
            <person name="Thoren M.H."/>
            <person name="Johannesson H."/>
        </authorList>
    </citation>
    <scope>NUCLEOTIDE SEQUENCE</scope>
    <source>
        <strain evidence="3">CBS 990.96</strain>
    </source>
</reference>
<name>A0AAN7BXY5_9PEZI</name>
<evidence type="ECO:0000313" key="4">
    <source>
        <dbReference type="Proteomes" id="UP001301958"/>
    </source>
</evidence>
<dbReference type="PANTHER" id="PTHR39605">
    <property type="entry name" value="MAJOR FACILITATOR SUPERFAMILY (MFS) PROFILE DOMAIN-CONTAINING PROTEIN"/>
    <property type="match status" value="1"/>
</dbReference>
<keyword evidence="2" id="KW-0472">Membrane</keyword>
<evidence type="ECO:0000313" key="3">
    <source>
        <dbReference type="EMBL" id="KAK4231703.1"/>
    </source>
</evidence>
<evidence type="ECO:0000256" key="1">
    <source>
        <dbReference type="SAM" id="MobiDB-lite"/>
    </source>
</evidence>
<evidence type="ECO:0000256" key="2">
    <source>
        <dbReference type="SAM" id="Phobius"/>
    </source>
</evidence>
<accession>A0AAN7BXY5</accession>
<feature type="transmembrane region" description="Helical" evidence="2">
    <location>
        <begin position="88"/>
        <end position="111"/>
    </location>
</feature>